<gene>
    <name evidence="1" type="ORF">IC614_11020</name>
</gene>
<protein>
    <recommendedName>
        <fullName evidence="3">PAS domain-containing protein</fullName>
    </recommendedName>
</protein>
<name>A0A7T2GJ54_9SPHN</name>
<dbReference type="RefSeq" id="WP_200971502.1">
    <property type="nucleotide sequence ID" value="NZ_CP065592.1"/>
</dbReference>
<reference evidence="1 2" key="1">
    <citation type="submission" date="2020-11" db="EMBL/GenBank/DDBJ databases">
        <title>Genome seq and assembly of Sphingosinicella sp.</title>
        <authorList>
            <person name="Chhetri G."/>
        </authorList>
    </citation>
    <scope>NUCLEOTIDE SEQUENCE [LARGE SCALE GENOMIC DNA]</scope>
    <source>
        <strain evidence="1 2">UDD2</strain>
    </source>
</reference>
<dbReference type="KEGG" id="sflv:IC614_11020"/>
<dbReference type="EMBL" id="CP065592">
    <property type="protein sequence ID" value="QPQ54838.1"/>
    <property type="molecule type" value="Genomic_DNA"/>
</dbReference>
<dbReference type="AlphaFoldDB" id="A0A7T2GJ54"/>
<organism evidence="1 2">
    <name type="scientific">Allosphingosinicella flava</name>
    <dbReference type="NCBI Taxonomy" id="2771430"/>
    <lineage>
        <taxon>Bacteria</taxon>
        <taxon>Pseudomonadati</taxon>
        <taxon>Pseudomonadota</taxon>
        <taxon>Alphaproteobacteria</taxon>
        <taxon>Sphingomonadales</taxon>
        <taxon>Sphingomonadaceae</taxon>
        <taxon>Allosphingosinicella</taxon>
    </lineage>
</organism>
<evidence type="ECO:0000313" key="1">
    <source>
        <dbReference type="EMBL" id="QPQ54838.1"/>
    </source>
</evidence>
<evidence type="ECO:0008006" key="3">
    <source>
        <dbReference type="Google" id="ProtNLM"/>
    </source>
</evidence>
<sequence length="200" mass="21314">MDALLTFEEEWLPVDEAEASGGIDALLGGGMDERRLHLRAHERWVSARGGQGCPTLASLLGERSDEFAPYSLILDFCDGADAPVLRYVGKKLSHAFGITGEPLLARLAAHYALIVESETPVGFEAELANGKGGSTLYRGILMPIADGEGRVTALYGVINSKEVADNAATITLALEIDQAMNGGSRFAAEEVWAAQPFQHA</sequence>
<keyword evidence="2" id="KW-1185">Reference proteome</keyword>
<dbReference type="Proteomes" id="UP000594873">
    <property type="component" value="Chromosome"/>
</dbReference>
<accession>A0A7T2GJ54</accession>
<proteinExistence type="predicted"/>
<evidence type="ECO:0000313" key="2">
    <source>
        <dbReference type="Proteomes" id="UP000594873"/>
    </source>
</evidence>